<sequence length="262" mass="28574">MKIVVCIKQVPGTNKVEIDETTGVLKRDGAEAKINPYDLYALETALRLKEKTGGTVTAVTMGPDQAIDMMKESYMMGVDDAYIFSDRTFAGADVLATSYTLAQGIKAMGDFDIIVCGKQTTDGDTAQVGPAIAEYLGIPHAAWVSGISDIDGSGIEITQEFVNIRQTARVSLPCLITVEKDIFTPRLPSYRLKEETKDREVHILTFADFADQNKAHYGLKGSATSVERIFPPETAGSQIFLDGTAVQKAGELINILHEKRYI</sequence>
<accession>A0A9D2D427</accession>
<dbReference type="PIRSF" id="PIRSF000090">
    <property type="entry name" value="Beta-ETF"/>
    <property type="match status" value="1"/>
</dbReference>
<dbReference type="SMART" id="SM00893">
    <property type="entry name" value="ETF"/>
    <property type="match status" value="1"/>
</dbReference>
<dbReference type="InterPro" id="IPR033948">
    <property type="entry name" value="ETF_beta_N"/>
</dbReference>
<feature type="domain" description="Electron transfer flavoprotein alpha/beta-subunit N-terminal" evidence="2">
    <location>
        <begin position="22"/>
        <end position="213"/>
    </location>
</feature>
<name>A0A9D2D427_9FIRM</name>
<dbReference type="InterPro" id="IPR012255">
    <property type="entry name" value="ETF_b"/>
</dbReference>
<dbReference type="CDD" id="cd01714">
    <property type="entry name" value="ETF_beta"/>
    <property type="match status" value="1"/>
</dbReference>
<dbReference type="AlphaFoldDB" id="A0A9D2D427"/>
<reference evidence="3" key="1">
    <citation type="journal article" date="2021" name="PeerJ">
        <title>Extensive microbial diversity within the chicken gut microbiome revealed by metagenomics and culture.</title>
        <authorList>
            <person name="Gilroy R."/>
            <person name="Ravi A."/>
            <person name="Getino M."/>
            <person name="Pursley I."/>
            <person name="Horton D.L."/>
            <person name="Alikhan N.F."/>
            <person name="Baker D."/>
            <person name="Gharbi K."/>
            <person name="Hall N."/>
            <person name="Watson M."/>
            <person name="Adriaenssens E.M."/>
            <person name="Foster-Nyarko E."/>
            <person name="Jarju S."/>
            <person name="Secka A."/>
            <person name="Antonio M."/>
            <person name="Oren A."/>
            <person name="Chaudhuri R.R."/>
            <person name="La Ragione R."/>
            <person name="Hildebrand F."/>
            <person name="Pallen M.J."/>
        </authorList>
    </citation>
    <scope>NUCLEOTIDE SEQUENCE</scope>
    <source>
        <strain evidence="3">CHK192-9172</strain>
    </source>
</reference>
<dbReference type="EMBL" id="DXCH01000268">
    <property type="protein sequence ID" value="HIZ08236.1"/>
    <property type="molecule type" value="Genomic_DNA"/>
</dbReference>
<dbReference type="Proteomes" id="UP000824024">
    <property type="component" value="Unassembled WGS sequence"/>
</dbReference>
<dbReference type="GO" id="GO:0009055">
    <property type="term" value="F:electron transfer activity"/>
    <property type="evidence" value="ECO:0007669"/>
    <property type="project" value="InterPro"/>
</dbReference>
<proteinExistence type="predicted"/>
<gene>
    <name evidence="3" type="ORF">IAA08_09900</name>
</gene>
<dbReference type="PANTHER" id="PTHR21294:SF17">
    <property type="entry name" value="PROTEIN FIXA"/>
    <property type="match status" value="1"/>
</dbReference>
<dbReference type="SUPFAM" id="SSF52402">
    <property type="entry name" value="Adenine nucleotide alpha hydrolases-like"/>
    <property type="match status" value="1"/>
</dbReference>
<evidence type="ECO:0000313" key="3">
    <source>
        <dbReference type="EMBL" id="HIZ08236.1"/>
    </source>
</evidence>
<evidence type="ECO:0000256" key="1">
    <source>
        <dbReference type="ARBA" id="ARBA00042002"/>
    </source>
</evidence>
<dbReference type="InterPro" id="IPR014730">
    <property type="entry name" value="ETF_a/b_N"/>
</dbReference>
<protein>
    <recommendedName>
        <fullName evidence="1">Electron transfer flavoprotein small subunit</fullName>
    </recommendedName>
</protein>
<comment type="caution">
    <text evidence="3">The sequence shown here is derived from an EMBL/GenBank/DDBJ whole genome shotgun (WGS) entry which is preliminary data.</text>
</comment>
<dbReference type="PANTHER" id="PTHR21294">
    <property type="entry name" value="ELECTRON TRANSFER FLAVOPROTEIN BETA-SUBUNIT"/>
    <property type="match status" value="1"/>
</dbReference>
<evidence type="ECO:0000313" key="4">
    <source>
        <dbReference type="Proteomes" id="UP000824024"/>
    </source>
</evidence>
<dbReference type="InterPro" id="IPR014729">
    <property type="entry name" value="Rossmann-like_a/b/a_fold"/>
</dbReference>
<dbReference type="Gene3D" id="3.40.50.620">
    <property type="entry name" value="HUPs"/>
    <property type="match status" value="1"/>
</dbReference>
<reference evidence="3" key="2">
    <citation type="submission" date="2021-04" db="EMBL/GenBank/DDBJ databases">
        <authorList>
            <person name="Gilroy R."/>
        </authorList>
    </citation>
    <scope>NUCLEOTIDE SEQUENCE</scope>
    <source>
        <strain evidence="3">CHK192-9172</strain>
    </source>
</reference>
<dbReference type="Pfam" id="PF01012">
    <property type="entry name" value="ETF"/>
    <property type="match status" value="1"/>
</dbReference>
<evidence type="ECO:0000259" key="2">
    <source>
        <dbReference type="SMART" id="SM00893"/>
    </source>
</evidence>
<organism evidence="3 4">
    <name type="scientific">Candidatus Eubacterium avistercoris</name>
    <dbReference type="NCBI Taxonomy" id="2838567"/>
    <lineage>
        <taxon>Bacteria</taxon>
        <taxon>Bacillati</taxon>
        <taxon>Bacillota</taxon>
        <taxon>Clostridia</taxon>
        <taxon>Eubacteriales</taxon>
        <taxon>Eubacteriaceae</taxon>
        <taxon>Eubacterium</taxon>
    </lineage>
</organism>